<evidence type="ECO:0000313" key="9">
    <source>
        <dbReference type="EMBL" id="MFC0531572.1"/>
    </source>
</evidence>
<comment type="similarity">
    <text evidence="7">Belongs to the binding-protein-dependent transport system permease family.</text>
</comment>
<evidence type="ECO:0000256" key="3">
    <source>
        <dbReference type="ARBA" id="ARBA00022475"/>
    </source>
</evidence>
<comment type="subcellular location">
    <subcellularLocation>
        <location evidence="1 7">Cell membrane</location>
        <topology evidence="1 7">Multi-pass membrane protein</topology>
    </subcellularLocation>
</comment>
<evidence type="ECO:0000256" key="5">
    <source>
        <dbReference type="ARBA" id="ARBA00022989"/>
    </source>
</evidence>
<dbReference type="CDD" id="cd06261">
    <property type="entry name" value="TM_PBP2"/>
    <property type="match status" value="1"/>
</dbReference>
<dbReference type="SUPFAM" id="SSF161098">
    <property type="entry name" value="MetI-like"/>
    <property type="match status" value="1"/>
</dbReference>
<evidence type="ECO:0000256" key="6">
    <source>
        <dbReference type="ARBA" id="ARBA00023136"/>
    </source>
</evidence>
<protein>
    <submittedName>
        <fullName evidence="9">ABC transporter permease</fullName>
    </submittedName>
</protein>
<dbReference type="Proteomes" id="UP001589867">
    <property type="component" value="Unassembled WGS sequence"/>
</dbReference>
<dbReference type="PROSITE" id="PS50928">
    <property type="entry name" value="ABC_TM1"/>
    <property type="match status" value="1"/>
</dbReference>
<dbReference type="Gene3D" id="1.10.3720.10">
    <property type="entry name" value="MetI-like"/>
    <property type="match status" value="1"/>
</dbReference>
<feature type="domain" description="ABC transmembrane type-1" evidence="8">
    <location>
        <begin position="123"/>
        <end position="329"/>
    </location>
</feature>
<reference evidence="9 10" key="1">
    <citation type="submission" date="2024-09" db="EMBL/GenBank/DDBJ databases">
        <authorList>
            <person name="Sun Q."/>
            <person name="Mori K."/>
        </authorList>
    </citation>
    <scope>NUCLEOTIDE SEQUENCE [LARGE SCALE GENOMIC DNA]</scope>
    <source>
        <strain evidence="9 10">TBRC 3947</strain>
    </source>
</reference>
<keyword evidence="5 7" id="KW-1133">Transmembrane helix</keyword>
<dbReference type="EMBL" id="JBHLUH010000060">
    <property type="protein sequence ID" value="MFC0531572.1"/>
    <property type="molecule type" value="Genomic_DNA"/>
</dbReference>
<dbReference type="RefSeq" id="WP_377256208.1">
    <property type="nucleotide sequence ID" value="NZ_JBHLUH010000060.1"/>
</dbReference>
<dbReference type="Pfam" id="PF19300">
    <property type="entry name" value="BPD_transp_1_N"/>
    <property type="match status" value="1"/>
</dbReference>
<keyword evidence="3" id="KW-1003">Cell membrane</keyword>
<dbReference type="Pfam" id="PF00528">
    <property type="entry name" value="BPD_transp_1"/>
    <property type="match status" value="1"/>
</dbReference>
<dbReference type="InterPro" id="IPR035906">
    <property type="entry name" value="MetI-like_sf"/>
</dbReference>
<evidence type="ECO:0000256" key="1">
    <source>
        <dbReference type="ARBA" id="ARBA00004651"/>
    </source>
</evidence>
<evidence type="ECO:0000256" key="2">
    <source>
        <dbReference type="ARBA" id="ARBA00022448"/>
    </source>
</evidence>
<keyword evidence="4 7" id="KW-0812">Transmembrane</keyword>
<dbReference type="InterPro" id="IPR000515">
    <property type="entry name" value="MetI-like"/>
</dbReference>
<evidence type="ECO:0000313" key="10">
    <source>
        <dbReference type="Proteomes" id="UP001589867"/>
    </source>
</evidence>
<gene>
    <name evidence="9" type="ORF">ACFFIA_28390</name>
</gene>
<feature type="transmembrane region" description="Helical" evidence="7">
    <location>
        <begin position="159"/>
        <end position="183"/>
    </location>
</feature>
<keyword evidence="10" id="KW-1185">Reference proteome</keyword>
<evidence type="ECO:0000259" key="8">
    <source>
        <dbReference type="PROSITE" id="PS50928"/>
    </source>
</evidence>
<sequence length="343" mass="35680">MDVAVARCFGGRVSRTGRGSAGPNSVGSALRFLGGRLLGGVAVLLVVSFALFALIHAAPGGAEQALAGPYASAEQRQAIRETHRLDDPLLTQYGHYVRSLVTLDFGDSFLMREPVSDSLGRAAAITLPLLLSAWGLAMIGGIALGLLAATHRDGVVDRWVSSTVVIGASTPMFATAILLTWLFGVKLGWFPTVGSGEGGIDTLRHLVLPTVAMAAVLLASATRVTRSAVMDVFDSDHVTFARSRGVSSRRILWNDVLRNAAVPIVTQAGGLLIALTGGLVVVESVFGFDGIGSLLTNAISARDIPVVQAVTLALAAAIVLINLAVDIAVFGLDPRVRRGKGRG</sequence>
<evidence type="ECO:0000256" key="7">
    <source>
        <dbReference type="RuleBase" id="RU363032"/>
    </source>
</evidence>
<dbReference type="InterPro" id="IPR045621">
    <property type="entry name" value="BPD_transp_1_N"/>
</dbReference>
<feature type="transmembrane region" description="Helical" evidence="7">
    <location>
        <begin position="306"/>
        <end position="332"/>
    </location>
</feature>
<comment type="caution">
    <text evidence="9">The sequence shown here is derived from an EMBL/GenBank/DDBJ whole genome shotgun (WGS) entry which is preliminary data.</text>
</comment>
<evidence type="ECO:0000256" key="4">
    <source>
        <dbReference type="ARBA" id="ARBA00022692"/>
    </source>
</evidence>
<feature type="transmembrane region" description="Helical" evidence="7">
    <location>
        <begin position="203"/>
        <end position="221"/>
    </location>
</feature>
<keyword evidence="6 7" id="KW-0472">Membrane</keyword>
<dbReference type="PANTHER" id="PTHR43163">
    <property type="entry name" value="DIPEPTIDE TRANSPORT SYSTEM PERMEASE PROTEIN DPPB-RELATED"/>
    <property type="match status" value="1"/>
</dbReference>
<feature type="transmembrane region" description="Helical" evidence="7">
    <location>
        <begin position="122"/>
        <end position="147"/>
    </location>
</feature>
<name>A0ABV6MAT9_9ACTN</name>
<organism evidence="9 10">
    <name type="scientific">Phytohabitans kaempferiae</name>
    <dbReference type="NCBI Taxonomy" id="1620943"/>
    <lineage>
        <taxon>Bacteria</taxon>
        <taxon>Bacillati</taxon>
        <taxon>Actinomycetota</taxon>
        <taxon>Actinomycetes</taxon>
        <taxon>Micromonosporales</taxon>
        <taxon>Micromonosporaceae</taxon>
    </lineage>
</organism>
<proteinExistence type="inferred from homology"/>
<feature type="transmembrane region" description="Helical" evidence="7">
    <location>
        <begin position="260"/>
        <end position="286"/>
    </location>
</feature>
<keyword evidence="2 7" id="KW-0813">Transport</keyword>
<accession>A0ABV6MAT9</accession>
<feature type="transmembrane region" description="Helical" evidence="7">
    <location>
        <begin position="37"/>
        <end position="58"/>
    </location>
</feature>
<dbReference type="PANTHER" id="PTHR43163:SF6">
    <property type="entry name" value="DIPEPTIDE TRANSPORT SYSTEM PERMEASE PROTEIN DPPB-RELATED"/>
    <property type="match status" value="1"/>
</dbReference>